<comment type="caution">
    <text evidence="1">The sequence shown here is derived from an EMBL/GenBank/DDBJ whole genome shotgun (WGS) entry which is preliminary data.</text>
</comment>
<evidence type="ECO:0000313" key="2">
    <source>
        <dbReference type="Proteomes" id="UP000248790"/>
    </source>
</evidence>
<proteinExistence type="predicted"/>
<dbReference type="OrthoDB" id="9255714at2"/>
<dbReference type="RefSeq" id="WP_111628267.1">
    <property type="nucleotide sequence ID" value="NZ_QLMC01000002.1"/>
</dbReference>
<evidence type="ECO:0000313" key="1">
    <source>
        <dbReference type="EMBL" id="RAK00533.1"/>
    </source>
</evidence>
<keyword evidence="2" id="KW-1185">Reference proteome</keyword>
<protein>
    <submittedName>
        <fullName evidence="1">Uncharacterized protein</fullName>
    </submittedName>
</protein>
<name>A0A327X5Z8_LARAB</name>
<gene>
    <name evidence="1" type="ORF">LX87_02240</name>
</gene>
<organism evidence="1 2">
    <name type="scientific">Larkinella arboricola</name>
    <dbReference type="NCBI Taxonomy" id="643671"/>
    <lineage>
        <taxon>Bacteria</taxon>
        <taxon>Pseudomonadati</taxon>
        <taxon>Bacteroidota</taxon>
        <taxon>Cytophagia</taxon>
        <taxon>Cytophagales</taxon>
        <taxon>Spirosomataceae</taxon>
        <taxon>Larkinella</taxon>
    </lineage>
</organism>
<sequence length="388" mass="43632">MLTEFNITVLGSARAGKTSLLSSIYNQFSQVIGEESDLEIKPVGEADAQLEKQVADLQSAFSSGTQMPLNNADVVPATTIVGEKSITKIDYDYNFARKNNKYRNGSSKNGLPDLKQLFNLGQKNKKPKVILGKNGSTDIGYRFNLGQKNKKPKVQLVLRDYPGEQILDNSKEVIYRIRECAVTMITIDTPALMVEGERSLSWAFHKDRNLLEKGKNSSSMQAIFQEAYKGLKEKKLVILVPVKCEKWMKDAASANQLLDRIKTGYKSLLDLFASEEMQDNVAVVVTPVETMGNVVYAYMDKSDSYSPQFMKRGIAAQFDPRYCDQPLRYILRFVLKRFLESPGFWFEWFGNDKPFLNAIDDFARGCKSDPSLGIQTNGFTIIQGGQLL</sequence>
<accession>A0A327X5Z8</accession>
<dbReference type="AlphaFoldDB" id="A0A327X5Z8"/>
<reference evidence="1 2" key="1">
    <citation type="submission" date="2018-06" db="EMBL/GenBank/DDBJ databases">
        <title>Genomic Encyclopedia of Archaeal and Bacterial Type Strains, Phase II (KMG-II): from individual species to whole genera.</title>
        <authorList>
            <person name="Goeker M."/>
        </authorList>
    </citation>
    <scope>NUCLEOTIDE SEQUENCE [LARGE SCALE GENOMIC DNA]</scope>
    <source>
        <strain evidence="1 2">DSM 21851</strain>
    </source>
</reference>
<dbReference type="EMBL" id="QLMC01000002">
    <property type="protein sequence ID" value="RAK00533.1"/>
    <property type="molecule type" value="Genomic_DNA"/>
</dbReference>
<dbReference type="Proteomes" id="UP000248790">
    <property type="component" value="Unassembled WGS sequence"/>
</dbReference>